<feature type="domain" description="Response regulatory" evidence="14">
    <location>
        <begin position="1031"/>
        <end position="1147"/>
    </location>
</feature>
<dbReference type="GO" id="GO:0003700">
    <property type="term" value="F:DNA-binding transcription factor activity"/>
    <property type="evidence" value="ECO:0007669"/>
    <property type="project" value="InterPro"/>
</dbReference>
<dbReference type="Pfam" id="PF12833">
    <property type="entry name" value="HTH_18"/>
    <property type="match status" value="1"/>
</dbReference>
<dbReference type="RefSeq" id="WP_154533145.1">
    <property type="nucleotide sequence ID" value="NZ_VUNG01000003.1"/>
</dbReference>
<keyword evidence="6" id="KW-0805">Transcription regulation</keyword>
<dbReference type="EC" id="2.7.13.3" evidence="2"/>
<dbReference type="PANTHER" id="PTHR43547:SF2">
    <property type="entry name" value="HYBRID SIGNAL TRANSDUCTION HISTIDINE KINASE C"/>
    <property type="match status" value="1"/>
</dbReference>
<evidence type="ECO:0000259" key="14">
    <source>
        <dbReference type="PROSITE" id="PS50110"/>
    </source>
</evidence>
<keyword evidence="8" id="KW-0804">Transcription</keyword>
<dbReference type="InterPro" id="IPR011047">
    <property type="entry name" value="Quinoprotein_ADH-like_sf"/>
</dbReference>
<reference evidence="15 16" key="1">
    <citation type="submission" date="2019-08" db="EMBL/GenBank/DDBJ databases">
        <title>In-depth cultivation of the pig gut microbiome towards novel bacterial diversity and tailored functional studies.</title>
        <authorList>
            <person name="Wylensek D."/>
            <person name="Hitch T.C.A."/>
            <person name="Clavel T."/>
        </authorList>
    </citation>
    <scope>NUCLEOTIDE SEQUENCE [LARGE SCALE GENOMIC DNA]</scope>
    <source>
        <strain evidence="15 16">LKV-178-WT-2A</strain>
    </source>
</reference>
<evidence type="ECO:0000256" key="6">
    <source>
        <dbReference type="ARBA" id="ARBA00023015"/>
    </source>
</evidence>
<dbReference type="SMART" id="SM00387">
    <property type="entry name" value="HATPase_c"/>
    <property type="match status" value="1"/>
</dbReference>
<keyword evidence="4" id="KW-0808">Transferase</keyword>
<dbReference type="Pfam" id="PF07494">
    <property type="entry name" value="Reg_prop"/>
    <property type="match status" value="4"/>
</dbReference>
<dbReference type="InterPro" id="IPR018062">
    <property type="entry name" value="HTH_AraC-typ_CS"/>
</dbReference>
<dbReference type="PANTHER" id="PTHR43547">
    <property type="entry name" value="TWO-COMPONENT HISTIDINE KINASE"/>
    <property type="match status" value="1"/>
</dbReference>
<dbReference type="Gene3D" id="3.40.50.2300">
    <property type="match status" value="1"/>
</dbReference>
<dbReference type="Gene3D" id="1.10.287.130">
    <property type="match status" value="1"/>
</dbReference>
<evidence type="ECO:0000256" key="11">
    <source>
        <dbReference type="SAM" id="Phobius"/>
    </source>
</evidence>
<dbReference type="InterPro" id="IPR003661">
    <property type="entry name" value="HisK_dim/P_dom"/>
</dbReference>
<organism evidence="15 16">
    <name type="scientific">Hallella mizrahii</name>
    <dbReference type="NCBI Taxonomy" id="2606637"/>
    <lineage>
        <taxon>Bacteria</taxon>
        <taxon>Pseudomonadati</taxon>
        <taxon>Bacteroidota</taxon>
        <taxon>Bacteroidia</taxon>
        <taxon>Bacteroidales</taxon>
        <taxon>Prevotellaceae</taxon>
        <taxon>Hallella</taxon>
    </lineage>
</organism>
<dbReference type="Gene3D" id="1.10.10.60">
    <property type="entry name" value="Homeodomain-like"/>
    <property type="match status" value="1"/>
</dbReference>
<evidence type="ECO:0000256" key="8">
    <source>
        <dbReference type="ARBA" id="ARBA00023163"/>
    </source>
</evidence>
<evidence type="ECO:0000313" key="16">
    <source>
        <dbReference type="Proteomes" id="UP000438914"/>
    </source>
</evidence>
<dbReference type="InterPro" id="IPR015943">
    <property type="entry name" value="WD40/YVTN_repeat-like_dom_sf"/>
</dbReference>
<dbReference type="GO" id="GO:0043565">
    <property type="term" value="F:sequence-specific DNA binding"/>
    <property type="evidence" value="ECO:0007669"/>
    <property type="project" value="InterPro"/>
</dbReference>
<evidence type="ECO:0000256" key="4">
    <source>
        <dbReference type="ARBA" id="ARBA00022679"/>
    </source>
</evidence>
<dbReference type="InterPro" id="IPR003594">
    <property type="entry name" value="HATPase_dom"/>
</dbReference>
<dbReference type="InterPro" id="IPR001789">
    <property type="entry name" value="Sig_transdc_resp-reg_receiver"/>
</dbReference>
<gene>
    <name evidence="15" type="ORF">FYJ73_02530</name>
</gene>
<dbReference type="Gene3D" id="2.130.10.10">
    <property type="entry name" value="YVTN repeat-like/Quinoprotein amine dehydrogenase"/>
    <property type="match status" value="3"/>
</dbReference>
<feature type="compositionally biased region" description="Basic and acidic residues" evidence="10">
    <location>
        <begin position="1284"/>
        <end position="1296"/>
    </location>
</feature>
<dbReference type="InterPro" id="IPR013783">
    <property type="entry name" value="Ig-like_fold"/>
</dbReference>
<dbReference type="PROSITE" id="PS00041">
    <property type="entry name" value="HTH_ARAC_FAMILY_1"/>
    <property type="match status" value="1"/>
</dbReference>
<evidence type="ECO:0000256" key="10">
    <source>
        <dbReference type="SAM" id="MobiDB-lite"/>
    </source>
</evidence>
<dbReference type="InterPro" id="IPR018060">
    <property type="entry name" value="HTH_AraC"/>
</dbReference>
<dbReference type="PROSITE" id="PS01124">
    <property type="entry name" value="HTH_ARAC_FAMILY_2"/>
    <property type="match status" value="1"/>
</dbReference>
<evidence type="ECO:0000256" key="3">
    <source>
        <dbReference type="ARBA" id="ARBA00022553"/>
    </source>
</evidence>
<feature type="domain" description="HTH araC/xylS-type" evidence="12">
    <location>
        <begin position="1181"/>
        <end position="1280"/>
    </location>
</feature>
<accession>A0A7K0KCJ5</accession>
<dbReference type="SMART" id="SM00342">
    <property type="entry name" value="HTH_ARAC"/>
    <property type="match status" value="1"/>
</dbReference>
<dbReference type="SMART" id="SM00448">
    <property type="entry name" value="REC"/>
    <property type="match status" value="1"/>
</dbReference>
<keyword evidence="11" id="KW-1133">Transmembrane helix</keyword>
<dbReference type="CDD" id="cd17574">
    <property type="entry name" value="REC_OmpR"/>
    <property type="match status" value="1"/>
</dbReference>
<comment type="catalytic activity">
    <reaction evidence="1">
        <text>ATP + protein L-histidine = ADP + protein N-phospho-L-histidine.</text>
        <dbReference type="EC" id="2.7.13.3"/>
    </reaction>
</comment>
<dbReference type="PROSITE" id="PS50109">
    <property type="entry name" value="HIS_KIN"/>
    <property type="match status" value="1"/>
</dbReference>
<dbReference type="Pfam" id="PF00072">
    <property type="entry name" value="Response_reg"/>
    <property type="match status" value="1"/>
</dbReference>
<dbReference type="PRINTS" id="PR00344">
    <property type="entry name" value="BCTRLSENSOR"/>
</dbReference>
<dbReference type="SUPFAM" id="SSF63829">
    <property type="entry name" value="Calcium-dependent phosphotriesterase"/>
    <property type="match status" value="2"/>
</dbReference>
<evidence type="ECO:0000256" key="5">
    <source>
        <dbReference type="ARBA" id="ARBA00022777"/>
    </source>
</evidence>
<dbReference type="InterPro" id="IPR009057">
    <property type="entry name" value="Homeodomain-like_sf"/>
</dbReference>
<dbReference type="InterPro" id="IPR011006">
    <property type="entry name" value="CheY-like_superfamily"/>
</dbReference>
<dbReference type="InterPro" id="IPR011110">
    <property type="entry name" value="Reg_prop"/>
</dbReference>
<evidence type="ECO:0000256" key="1">
    <source>
        <dbReference type="ARBA" id="ARBA00000085"/>
    </source>
</evidence>
<protein>
    <recommendedName>
        <fullName evidence="2">histidine kinase</fullName>
        <ecNumber evidence="2">2.7.13.3</ecNumber>
    </recommendedName>
</protein>
<feature type="transmembrane region" description="Helical" evidence="11">
    <location>
        <begin position="749"/>
        <end position="774"/>
    </location>
</feature>
<dbReference type="EMBL" id="VUNG01000003">
    <property type="protein sequence ID" value="MST83568.1"/>
    <property type="molecule type" value="Genomic_DNA"/>
</dbReference>
<dbReference type="InterPro" id="IPR036890">
    <property type="entry name" value="HATPase_C_sf"/>
</dbReference>
<keyword evidence="7" id="KW-0238">DNA-binding</keyword>
<dbReference type="Gene3D" id="2.60.40.10">
    <property type="entry name" value="Immunoglobulins"/>
    <property type="match status" value="1"/>
</dbReference>
<evidence type="ECO:0000259" key="12">
    <source>
        <dbReference type="PROSITE" id="PS01124"/>
    </source>
</evidence>
<feature type="region of interest" description="Disordered" evidence="10">
    <location>
        <begin position="1277"/>
        <end position="1296"/>
    </location>
</feature>
<dbReference type="Gene3D" id="3.30.565.10">
    <property type="entry name" value="Histidine kinase-like ATPase, C-terminal domain"/>
    <property type="match status" value="1"/>
</dbReference>
<evidence type="ECO:0000256" key="9">
    <source>
        <dbReference type="PROSITE-ProRule" id="PRU00169"/>
    </source>
</evidence>
<dbReference type="SUPFAM" id="SSF52172">
    <property type="entry name" value="CheY-like"/>
    <property type="match status" value="1"/>
</dbReference>
<dbReference type="Pfam" id="PF00512">
    <property type="entry name" value="HisKA"/>
    <property type="match status" value="1"/>
</dbReference>
<keyword evidence="11" id="KW-0472">Membrane</keyword>
<dbReference type="CDD" id="cd00082">
    <property type="entry name" value="HisKA"/>
    <property type="match status" value="1"/>
</dbReference>
<comment type="caution">
    <text evidence="15">The sequence shown here is derived from an EMBL/GenBank/DDBJ whole genome shotgun (WGS) entry which is preliminary data.</text>
</comment>
<dbReference type="FunFam" id="3.30.565.10:FF:000006">
    <property type="entry name" value="Sensor histidine kinase WalK"/>
    <property type="match status" value="1"/>
</dbReference>
<dbReference type="SMART" id="SM00388">
    <property type="entry name" value="HisKA"/>
    <property type="match status" value="1"/>
</dbReference>
<dbReference type="InterPro" id="IPR036097">
    <property type="entry name" value="HisK_dim/P_sf"/>
</dbReference>
<evidence type="ECO:0000256" key="7">
    <source>
        <dbReference type="ARBA" id="ARBA00023125"/>
    </source>
</evidence>
<dbReference type="PROSITE" id="PS50110">
    <property type="entry name" value="RESPONSE_REGULATORY"/>
    <property type="match status" value="1"/>
</dbReference>
<dbReference type="SUPFAM" id="SSF50998">
    <property type="entry name" value="Quinoprotein alcohol dehydrogenase-like"/>
    <property type="match status" value="1"/>
</dbReference>
<dbReference type="SUPFAM" id="SSF46689">
    <property type="entry name" value="Homeodomain-like"/>
    <property type="match status" value="1"/>
</dbReference>
<keyword evidence="3 9" id="KW-0597">Phosphoprotein</keyword>
<sequence length="1296" mass="145343">MLKRYTLLLYSLLTVFLVLVADNGLLHTPAEGLSASTTNSIIQDNYGYIWIGTEYGLNRYDGYHFSVYHAAKSDTTSLPSNEITALFLSRDKQLWVGCSKGLARYDARHNRFVRYRFPDTIQPRVESIVETANGQLLLGTAGYGLFAIDKIQNKAIRLKAFSRGQDDEFASKLFLDHQGVLWRCSHNNMISRWTLNGLHPRRVTDFRSDVGPVMSYIQRPHGVMMICMYGILYYDEPTASLSHAGSGVTIFDKQVSVRKGIADRQGNLFIGSSGHGLFVIRNGSSKLESVTDDNSQFNLSAANVNDIYQDRDGNLWVSCYKKGIYLISHKATPFRAVSFADKGVRLGSSVSSIAADGKGGVWCVVQKAGIYHFSADGTVSGRVSAPESPNTLWRSADGHYWLGTENALWSYDPNTGARSCKLQVQGWGINAIADAGRGILAVSNFGKGLLLYNPTTDRLRQYSMAQNAKTHHSLINDWVRTMLKDHQGLLWIGTADGLACMDPVTGSFSVLGWQCQLRGIQVYALCENRRRDILVGTTEGLFVYDRQHRTTRRMPDDTALRNVTVYGIVEDHSGDLWLSTTDGIWQYDHRRHRFIGHIHGNGLASAEYIPGAAIHSDNDDICFATSDGLTMFTPQHVRHNTIRLRTVSVTRLTVNGEEHALPFGKLKLNHNENNLSFDFSLFNYTDAADIIYQYRINDQQPWMSLEAGVNRLTLGEMKPGTYHIEARAVYNGQMSTPQEIITVVISQPWYATLWAFLVYALVAVGIVVAVLYYVERKRTIDLEDQKMQFLINATHDIRSPLTLILAPLAKLRQTLSGTPSENDVNTIDRNAKRLLLLVNQILDERKLDKNQMQLQYADTDMVAAIQGVCAMFQYNARERHIALNFEHADKELWLSVDPQNFEKVLINLLSNAFKYTPDGGEICFRLTHDETSVVVNLLDTGCGFSGQEARHVFERFYQGRNHPGKHLSGTGIGLNLCQAIVKMHGGTILAANRQDGRSGACMTVTLPYIQGAAKPQHPQASPRQQANRGCRVMLVDDDTELTQYIANELGKWYRFDVFANGRDALQALLTDKHYDVVISDIIMPVMDGIELLKRIKGNPQINDVPVVMLTSKGETVDRLQGISSGADAYMEKPFSMEELHAVIDNLVDNVRRLKGKYSGTRDQVENIKRTPTTGNNEQLMDRVMQSVNNHLADPEYSVETLTADVGISRAQLHRKMKELTGISTAEFIRNIRMQRAAELIEEGKINITQIAYDCGFNSQSHFSTVFRKHFGITPSQYAAQHTSETNRNEHETKLNP</sequence>
<feature type="modified residue" description="4-aspartylphosphate" evidence="9">
    <location>
        <position position="1080"/>
    </location>
</feature>
<dbReference type="Proteomes" id="UP000438914">
    <property type="component" value="Unassembled WGS sequence"/>
</dbReference>
<keyword evidence="5" id="KW-0418">Kinase</keyword>
<keyword evidence="16" id="KW-1185">Reference proteome</keyword>
<feature type="domain" description="Histidine kinase" evidence="13">
    <location>
        <begin position="792"/>
        <end position="1010"/>
    </location>
</feature>
<dbReference type="GO" id="GO:0000155">
    <property type="term" value="F:phosphorelay sensor kinase activity"/>
    <property type="evidence" value="ECO:0007669"/>
    <property type="project" value="InterPro"/>
</dbReference>
<dbReference type="Pfam" id="PF02518">
    <property type="entry name" value="HATPase_c"/>
    <property type="match status" value="1"/>
</dbReference>
<evidence type="ECO:0000313" key="15">
    <source>
        <dbReference type="EMBL" id="MST83568.1"/>
    </source>
</evidence>
<keyword evidence="11" id="KW-0812">Transmembrane</keyword>
<dbReference type="InterPro" id="IPR004358">
    <property type="entry name" value="Sig_transdc_His_kin-like_C"/>
</dbReference>
<name>A0A7K0KCJ5_9BACT</name>
<evidence type="ECO:0000256" key="2">
    <source>
        <dbReference type="ARBA" id="ARBA00012438"/>
    </source>
</evidence>
<evidence type="ECO:0000259" key="13">
    <source>
        <dbReference type="PROSITE" id="PS50109"/>
    </source>
</evidence>
<dbReference type="SUPFAM" id="SSF47384">
    <property type="entry name" value="Homodimeric domain of signal transducing histidine kinase"/>
    <property type="match status" value="1"/>
</dbReference>
<proteinExistence type="predicted"/>
<dbReference type="InterPro" id="IPR005467">
    <property type="entry name" value="His_kinase_dom"/>
</dbReference>
<dbReference type="SUPFAM" id="SSF55874">
    <property type="entry name" value="ATPase domain of HSP90 chaperone/DNA topoisomerase II/histidine kinase"/>
    <property type="match status" value="1"/>
</dbReference>